<dbReference type="Gene3D" id="1.10.30.10">
    <property type="entry name" value="High mobility group box domain"/>
    <property type="match status" value="1"/>
</dbReference>
<dbReference type="PROSITE" id="PS50118">
    <property type="entry name" value="HMG_BOX_2"/>
    <property type="match status" value="1"/>
</dbReference>
<dbReference type="EMBL" id="ML978066">
    <property type="protein sequence ID" value="KAF2021735.1"/>
    <property type="molecule type" value="Genomic_DNA"/>
</dbReference>
<dbReference type="Pfam" id="PF00505">
    <property type="entry name" value="HMG_box"/>
    <property type="match status" value="1"/>
</dbReference>
<sequence length="72" mass="8717">PRPMNCWMLYRDEKHRELKAKNPNLTVQQISTICSEGWRKLSAAEKDHYRSQAKLAKELHQREFPNYKYTPR</sequence>
<dbReference type="InterPro" id="IPR009071">
    <property type="entry name" value="HMG_box_dom"/>
</dbReference>
<dbReference type="InterPro" id="IPR036910">
    <property type="entry name" value="HMG_box_dom_sf"/>
</dbReference>
<dbReference type="OrthoDB" id="6247875at2759"/>
<dbReference type="AlphaFoldDB" id="A0A6A5Y823"/>
<organism evidence="5 6">
    <name type="scientific">Aaosphaeria arxii CBS 175.79</name>
    <dbReference type="NCBI Taxonomy" id="1450172"/>
    <lineage>
        <taxon>Eukaryota</taxon>
        <taxon>Fungi</taxon>
        <taxon>Dikarya</taxon>
        <taxon>Ascomycota</taxon>
        <taxon>Pezizomycotina</taxon>
        <taxon>Dothideomycetes</taxon>
        <taxon>Pleosporomycetidae</taxon>
        <taxon>Pleosporales</taxon>
        <taxon>Pleosporales incertae sedis</taxon>
        <taxon>Aaosphaeria</taxon>
    </lineage>
</organism>
<keyword evidence="6" id="KW-1185">Reference proteome</keyword>
<dbReference type="PANTHER" id="PTHR10270:SF161">
    <property type="entry name" value="SEX-DETERMINING REGION Y PROTEIN"/>
    <property type="match status" value="1"/>
</dbReference>
<dbReference type="GO" id="GO:0030154">
    <property type="term" value="P:cell differentiation"/>
    <property type="evidence" value="ECO:0007669"/>
    <property type="project" value="TreeGrafter"/>
</dbReference>
<dbReference type="GeneID" id="54280446"/>
<reference evidence="5" key="1">
    <citation type="journal article" date="2020" name="Stud. Mycol.">
        <title>101 Dothideomycetes genomes: a test case for predicting lifestyles and emergence of pathogens.</title>
        <authorList>
            <person name="Haridas S."/>
            <person name="Albert R."/>
            <person name="Binder M."/>
            <person name="Bloem J."/>
            <person name="Labutti K."/>
            <person name="Salamov A."/>
            <person name="Andreopoulos B."/>
            <person name="Baker S."/>
            <person name="Barry K."/>
            <person name="Bills G."/>
            <person name="Bluhm B."/>
            <person name="Cannon C."/>
            <person name="Castanera R."/>
            <person name="Culley D."/>
            <person name="Daum C."/>
            <person name="Ezra D."/>
            <person name="Gonzalez J."/>
            <person name="Henrissat B."/>
            <person name="Kuo A."/>
            <person name="Liang C."/>
            <person name="Lipzen A."/>
            <person name="Lutzoni F."/>
            <person name="Magnuson J."/>
            <person name="Mondo S."/>
            <person name="Nolan M."/>
            <person name="Ohm R."/>
            <person name="Pangilinan J."/>
            <person name="Park H.-J."/>
            <person name="Ramirez L."/>
            <person name="Alfaro M."/>
            <person name="Sun H."/>
            <person name="Tritt A."/>
            <person name="Yoshinaga Y."/>
            <person name="Zwiers L.-H."/>
            <person name="Turgeon B."/>
            <person name="Goodwin S."/>
            <person name="Spatafora J."/>
            <person name="Crous P."/>
            <person name="Grigoriev I."/>
        </authorList>
    </citation>
    <scope>NUCLEOTIDE SEQUENCE</scope>
    <source>
        <strain evidence="5">CBS 175.79</strain>
    </source>
</reference>
<dbReference type="GO" id="GO:0000978">
    <property type="term" value="F:RNA polymerase II cis-regulatory region sequence-specific DNA binding"/>
    <property type="evidence" value="ECO:0007669"/>
    <property type="project" value="TreeGrafter"/>
</dbReference>
<evidence type="ECO:0000256" key="2">
    <source>
        <dbReference type="ARBA" id="ARBA00023163"/>
    </source>
</evidence>
<dbReference type="SMART" id="SM00398">
    <property type="entry name" value="HMG"/>
    <property type="match status" value="1"/>
</dbReference>
<dbReference type="GO" id="GO:0005634">
    <property type="term" value="C:nucleus"/>
    <property type="evidence" value="ECO:0007669"/>
    <property type="project" value="UniProtKB-UniRule"/>
</dbReference>
<proteinExistence type="predicted"/>
<accession>A0A6A5Y823</accession>
<keyword evidence="2" id="KW-0804">Transcription</keyword>
<name>A0A6A5Y823_9PLEO</name>
<keyword evidence="1 3" id="KW-0238">DNA-binding</keyword>
<gene>
    <name evidence="5" type="ORF">BU24DRAFT_332796</name>
</gene>
<dbReference type="InterPro" id="IPR050140">
    <property type="entry name" value="SRY-related_HMG-box_TF-like"/>
</dbReference>
<dbReference type="SUPFAM" id="SSF47095">
    <property type="entry name" value="HMG-box"/>
    <property type="match status" value="1"/>
</dbReference>
<dbReference type="CDD" id="cd01389">
    <property type="entry name" value="HMG-box_ROX1-like"/>
    <property type="match status" value="1"/>
</dbReference>
<dbReference type="Proteomes" id="UP000799778">
    <property type="component" value="Unassembled WGS sequence"/>
</dbReference>
<dbReference type="RefSeq" id="XP_033390074.1">
    <property type="nucleotide sequence ID" value="XM_033523049.1"/>
</dbReference>
<feature type="domain" description="HMG box" evidence="4">
    <location>
        <begin position="1"/>
        <end position="68"/>
    </location>
</feature>
<dbReference type="GO" id="GO:0001228">
    <property type="term" value="F:DNA-binding transcription activator activity, RNA polymerase II-specific"/>
    <property type="evidence" value="ECO:0007669"/>
    <property type="project" value="TreeGrafter"/>
</dbReference>
<evidence type="ECO:0000256" key="3">
    <source>
        <dbReference type="PROSITE-ProRule" id="PRU00267"/>
    </source>
</evidence>
<evidence type="ECO:0000259" key="4">
    <source>
        <dbReference type="PROSITE" id="PS50118"/>
    </source>
</evidence>
<feature type="non-terminal residue" evidence="5">
    <location>
        <position position="72"/>
    </location>
</feature>
<protein>
    <submittedName>
        <fullName evidence="5">Mating type protein 2</fullName>
    </submittedName>
</protein>
<evidence type="ECO:0000313" key="6">
    <source>
        <dbReference type="Proteomes" id="UP000799778"/>
    </source>
</evidence>
<feature type="non-terminal residue" evidence="5">
    <location>
        <position position="1"/>
    </location>
</feature>
<evidence type="ECO:0000313" key="5">
    <source>
        <dbReference type="EMBL" id="KAF2021735.1"/>
    </source>
</evidence>
<feature type="DNA-binding region" description="HMG box" evidence="3">
    <location>
        <begin position="1"/>
        <end position="68"/>
    </location>
</feature>
<evidence type="ECO:0000256" key="1">
    <source>
        <dbReference type="ARBA" id="ARBA00023125"/>
    </source>
</evidence>
<keyword evidence="3" id="KW-0539">Nucleus</keyword>
<dbReference type="PANTHER" id="PTHR10270">
    <property type="entry name" value="SOX TRANSCRIPTION FACTOR"/>
    <property type="match status" value="1"/>
</dbReference>